<sequence>MRVARGLSSISQVTKSKRFAELAGGLPLLAESVRERSADADQLADARRFQSAAVLRSFAEEEAAKVLILLDLARCGWDNDDRVKVGLSAFYNHLARGLYVQAYWTSPADLAEVKEIVDFGRQELYLDGPTGADWIIRNDVMGNRESALYVDYIETGDGKRQWTGPAERAARFDEPFDYALPACKAVSLVGAMDRVGLLTEAGLYATRDAWGDTPVDDHKMRYTKLVPINEAVIRNLERRGGLASDCSPEDVRYVVKNWIFPLIGLDLSLREVKVSELRKEQERVRAALAD</sequence>
<dbReference type="NCBIfam" id="TIGR04498">
    <property type="entry name" value="AbiV_defense"/>
    <property type="match status" value="1"/>
</dbReference>
<keyword evidence="1" id="KW-0614">Plasmid</keyword>
<organism evidence="1">
    <name type="scientific">Rhodococcus hoagii</name>
    <name type="common">Corynebacterium equii</name>
    <dbReference type="NCBI Taxonomy" id="43767"/>
    <lineage>
        <taxon>Bacteria</taxon>
        <taxon>Bacillati</taxon>
        <taxon>Actinomycetota</taxon>
        <taxon>Actinomycetes</taxon>
        <taxon>Mycobacteriales</taxon>
        <taxon>Nocardiaceae</taxon>
        <taxon>Prescottella</taxon>
    </lineage>
</organism>
<geneLocation type="plasmid" evidence="1">
    <name>pVAPN1572</name>
</geneLocation>
<dbReference type="EMBL" id="KX443401">
    <property type="protein sequence ID" value="ARX60182.1"/>
    <property type="molecule type" value="Genomic_DNA"/>
</dbReference>
<dbReference type="InterPro" id="IPR030987">
    <property type="entry name" value="AbiV"/>
</dbReference>
<dbReference type="Pfam" id="PF18728">
    <property type="entry name" value="HEPN_AbiV"/>
    <property type="match status" value="1"/>
</dbReference>
<evidence type="ECO:0000313" key="1">
    <source>
        <dbReference type="EMBL" id="ARX60182.1"/>
    </source>
</evidence>
<reference evidence="1" key="1">
    <citation type="journal article" date="2017" name="Genome Biol. Evol.">
        <title>Comparative Genomics of Rhodococcus equi Virulence Plasmids Indicates Host-Driven Evolution of the vap Pathogenicity Island.</title>
        <authorList>
            <person name="MacArthur I."/>
            <person name="Anastasi E."/>
            <person name="Alvarez S."/>
            <person name="Scortti M."/>
            <person name="Vazquez-Boland J.A."/>
        </authorList>
    </citation>
    <scope>NUCLEOTIDE SEQUENCE</scope>
    <source>
        <strain evidence="1">PAM1572</strain>
        <plasmid evidence="1">pVAPN1572</plasmid>
    </source>
</reference>
<proteinExistence type="predicted"/>
<accession>A0A1Z1UXG2</accession>
<dbReference type="AlphaFoldDB" id="A0A1Z1UXG2"/>
<gene>
    <name evidence="1" type="ORF">pVAPN1572_1404</name>
</gene>
<protein>
    <submittedName>
        <fullName evidence="1">Uncharacterized protein</fullName>
    </submittedName>
</protein>
<name>A0A1Z1UXG2_RHOHA</name>